<proteinExistence type="predicted"/>
<protein>
    <recommendedName>
        <fullName evidence="1">SnoaL-like domain-containing protein</fullName>
    </recommendedName>
</protein>
<dbReference type="SUPFAM" id="SSF54427">
    <property type="entry name" value="NTF2-like"/>
    <property type="match status" value="1"/>
</dbReference>
<accession>A0A6V8K6H0</accession>
<sequence>MIDEYARKKLALEHSRLLSAGDLDGLMRLYGDDVTFEDPVGAGTRTGREALRAHLAEAVAAGVRETAGEPVAGQDGRHALVPVTAVMDYAPRGPGYARRGWLAPPEEPDRQRLRCEYMLMIQTGPGGLIRSMRAYWGRSDITVLDAEAGDA</sequence>
<dbReference type="Pfam" id="PF12680">
    <property type="entry name" value="SnoaL_2"/>
    <property type="match status" value="1"/>
</dbReference>
<dbReference type="InterPro" id="IPR032710">
    <property type="entry name" value="NTF2-like_dom_sf"/>
</dbReference>
<dbReference type="AlphaFoldDB" id="A0A6V8K6H0"/>
<keyword evidence="3" id="KW-1185">Reference proteome</keyword>
<dbReference type="RefSeq" id="WP_218579166.1">
    <property type="nucleotide sequence ID" value="NZ_BAABGO010000070.1"/>
</dbReference>
<name>A0A6V8K6H0_9ACTN</name>
<dbReference type="EMBL" id="BLPF01000002">
    <property type="protein sequence ID" value="GFJ80793.1"/>
    <property type="molecule type" value="Genomic_DNA"/>
</dbReference>
<reference evidence="2 3" key="2">
    <citation type="submission" date="2020-03" db="EMBL/GenBank/DDBJ databases">
        <authorList>
            <person name="Ichikawa N."/>
            <person name="Kimura A."/>
            <person name="Kitahashi Y."/>
            <person name="Uohara A."/>
        </authorList>
    </citation>
    <scope>NUCLEOTIDE SEQUENCE [LARGE SCALE GENOMIC DNA]</scope>
    <source>
        <strain evidence="2 3">NBRC 108639</strain>
    </source>
</reference>
<dbReference type="InterPro" id="IPR037401">
    <property type="entry name" value="SnoaL-like"/>
</dbReference>
<dbReference type="Proteomes" id="UP000482800">
    <property type="component" value="Unassembled WGS sequence"/>
</dbReference>
<organism evidence="2 3">
    <name type="scientific">Phytohabitans houttuyneae</name>
    <dbReference type="NCBI Taxonomy" id="1076126"/>
    <lineage>
        <taxon>Bacteria</taxon>
        <taxon>Bacillati</taxon>
        <taxon>Actinomycetota</taxon>
        <taxon>Actinomycetes</taxon>
        <taxon>Micromonosporales</taxon>
        <taxon>Micromonosporaceae</taxon>
    </lineage>
</organism>
<dbReference type="Gene3D" id="3.10.450.50">
    <property type="match status" value="1"/>
</dbReference>
<evidence type="ECO:0000259" key="1">
    <source>
        <dbReference type="Pfam" id="PF12680"/>
    </source>
</evidence>
<evidence type="ECO:0000313" key="2">
    <source>
        <dbReference type="EMBL" id="GFJ80793.1"/>
    </source>
</evidence>
<reference evidence="2 3" key="1">
    <citation type="submission" date="2020-03" db="EMBL/GenBank/DDBJ databases">
        <title>Whole genome shotgun sequence of Phytohabitans houttuyneae NBRC 108639.</title>
        <authorList>
            <person name="Komaki H."/>
            <person name="Tamura T."/>
        </authorList>
    </citation>
    <scope>NUCLEOTIDE SEQUENCE [LARGE SCALE GENOMIC DNA]</scope>
    <source>
        <strain evidence="2 3">NBRC 108639</strain>
    </source>
</reference>
<comment type="caution">
    <text evidence="2">The sequence shown here is derived from an EMBL/GenBank/DDBJ whole genome shotgun (WGS) entry which is preliminary data.</text>
</comment>
<evidence type="ECO:0000313" key="3">
    <source>
        <dbReference type="Proteomes" id="UP000482800"/>
    </source>
</evidence>
<gene>
    <name evidence="2" type="ORF">Phou_049730</name>
</gene>
<feature type="domain" description="SnoaL-like" evidence="1">
    <location>
        <begin position="15"/>
        <end position="99"/>
    </location>
</feature>